<feature type="region of interest" description="Disordered" evidence="2">
    <location>
        <begin position="510"/>
        <end position="566"/>
    </location>
</feature>
<name>A0A165PPC9_9APHY</name>
<dbReference type="InterPro" id="IPR001461">
    <property type="entry name" value="Aspartic_peptidase_A1"/>
</dbReference>
<evidence type="ECO:0000313" key="6">
    <source>
        <dbReference type="EMBL" id="KZT68462.1"/>
    </source>
</evidence>
<gene>
    <name evidence="6" type="ORF">DAEQUDRAFT_327024</name>
</gene>
<dbReference type="Gene3D" id="2.40.70.10">
    <property type="entry name" value="Acid Proteases"/>
    <property type="match status" value="2"/>
</dbReference>
<feature type="compositionally biased region" description="Basic and acidic residues" evidence="2">
    <location>
        <begin position="557"/>
        <end position="566"/>
    </location>
</feature>
<dbReference type="EMBL" id="KV429066">
    <property type="protein sequence ID" value="KZT68462.1"/>
    <property type="molecule type" value="Genomic_DNA"/>
</dbReference>
<evidence type="ECO:0000259" key="5">
    <source>
        <dbReference type="PROSITE" id="PS51767"/>
    </source>
</evidence>
<keyword evidence="6" id="KW-0645">Protease</keyword>
<dbReference type="AlphaFoldDB" id="A0A165PPC9"/>
<reference evidence="6 7" key="1">
    <citation type="journal article" date="2016" name="Mol. Biol. Evol.">
        <title>Comparative Genomics of Early-Diverging Mushroom-Forming Fungi Provides Insights into the Origins of Lignocellulose Decay Capabilities.</title>
        <authorList>
            <person name="Nagy L.G."/>
            <person name="Riley R."/>
            <person name="Tritt A."/>
            <person name="Adam C."/>
            <person name="Daum C."/>
            <person name="Floudas D."/>
            <person name="Sun H."/>
            <person name="Yadav J.S."/>
            <person name="Pangilinan J."/>
            <person name="Larsson K.H."/>
            <person name="Matsuura K."/>
            <person name="Barry K."/>
            <person name="Labutti K."/>
            <person name="Kuo R."/>
            <person name="Ohm R.A."/>
            <person name="Bhattacharya S.S."/>
            <person name="Shirouzu T."/>
            <person name="Yoshinaga Y."/>
            <person name="Martin F.M."/>
            <person name="Grigoriev I.V."/>
            <person name="Hibbett D.S."/>
        </authorList>
    </citation>
    <scope>NUCLEOTIDE SEQUENCE [LARGE SCALE GENOMIC DNA]</scope>
    <source>
        <strain evidence="6 7">L-15889</strain>
    </source>
</reference>
<dbReference type="STRING" id="1314783.A0A165PPC9"/>
<keyword evidence="3" id="KW-0472">Membrane</keyword>
<dbReference type="SUPFAM" id="SSF50630">
    <property type="entry name" value="Acid proteases"/>
    <property type="match status" value="1"/>
</dbReference>
<accession>A0A165PPC9</accession>
<dbReference type="GO" id="GO:0004190">
    <property type="term" value="F:aspartic-type endopeptidase activity"/>
    <property type="evidence" value="ECO:0007669"/>
    <property type="project" value="InterPro"/>
</dbReference>
<sequence>MSSSKKLACIAFCLAHVASAISSLGITKRATTQAPAPTTIDIPLHFDGSGRYIIPVGMSSGANQQNFNFTLATSTGLTSVAGVGCSSCSDISLYNQSASSTAQSLNGNDSVALVGGSFSGSVIKEDCSMSTTGSAWVYNNQTIVVAHSQQNGTVLGSGASGLLGLGTNRLSSTQPNDSSSGYMASFSDSIFSRWLQNNADQESFQFGMDILPPVVTPTNSSGLATAAPTSTDAGTLHWLAPDTSKYNQSGLTYKDVQSNSSLVYSTGSQPDWTVLLDGWKVSSGGDSFESQDQIMVTVDPYYTDIYFPAKEAEFFNAVISGSSVQSGLSTLGSQSQAWSVPCDTKVSLSININDQTFTLDQSALVRQSSSGTCFSGVEGWTDSSIEQYIFGALFVSQVYLIFNVGRNGTDAVGFAPKVASRKGTKVGAIVGGTIGGVVGVLLVGIAAFFYLRSRQDRAILKDTVAVIEEHKVANTIQPFTLGAAAPRMGSPGVDVPLMTHHEDDVPPPAYEASEVGGSPTIASGGPMRMSKSEYVNPAPVQAVGEGSSRLSQPPRVEPNRMYHIEE</sequence>
<evidence type="ECO:0000256" key="4">
    <source>
        <dbReference type="SAM" id="SignalP"/>
    </source>
</evidence>
<evidence type="ECO:0000256" key="3">
    <source>
        <dbReference type="SAM" id="Phobius"/>
    </source>
</evidence>
<dbReference type="OrthoDB" id="2563011at2759"/>
<keyword evidence="4" id="KW-0732">Signal</keyword>
<organism evidence="6 7">
    <name type="scientific">Daedalea quercina L-15889</name>
    <dbReference type="NCBI Taxonomy" id="1314783"/>
    <lineage>
        <taxon>Eukaryota</taxon>
        <taxon>Fungi</taxon>
        <taxon>Dikarya</taxon>
        <taxon>Basidiomycota</taxon>
        <taxon>Agaricomycotina</taxon>
        <taxon>Agaricomycetes</taxon>
        <taxon>Polyporales</taxon>
        <taxon>Fomitopsis</taxon>
    </lineage>
</organism>
<keyword evidence="7" id="KW-1185">Reference proteome</keyword>
<dbReference type="InterPro" id="IPR021109">
    <property type="entry name" value="Peptidase_aspartic_dom_sf"/>
</dbReference>
<proteinExistence type="inferred from homology"/>
<feature type="transmembrane region" description="Helical" evidence="3">
    <location>
        <begin position="426"/>
        <end position="451"/>
    </location>
</feature>
<keyword evidence="6" id="KW-0378">Hydrolase</keyword>
<dbReference type="Pfam" id="PF00026">
    <property type="entry name" value="Asp"/>
    <property type="match status" value="2"/>
</dbReference>
<feature type="chain" id="PRO_5007864326" evidence="4">
    <location>
        <begin position="21"/>
        <end position="566"/>
    </location>
</feature>
<feature type="domain" description="Peptidase A1" evidence="5">
    <location>
        <begin position="54"/>
        <end position="415"/>
    </location>
</feature>
<evidence type="ECO:0000256" key="2">
    <source>
        <dbReference type="SAM" id="MobiDB-lite"/>
    </source>
</evidence>
<dbReference type="GO" id="GO:0006508">
    <property type="term" value="P:proteolysis"/>
    <property type="evidence" value="ECO:0007669"/>
    <property type="project" value="UniProtKB-KW"/>
</dbReference>
<protein>
    <submittedName>
        <fullName evidence="6">Acid protease</fullName>
    </submittedName>
</protein>
<keyword evidence="3" id="KW-1133">Transmembrane helix</keyword>
<dbReference type="PANTHER" id="PTHR47966:SF51">
    <property type="entry name" value="BETA-SITE APP-CLEAVING ENZYME, ISOFORM A-RELATED"/>
    <property type="match status" value="1"/>
</dbReference>
<dbReference type="InterPro" id="IPR033121">
    <property type="entry name" value="PEPTIDASE_A1"/>
</dbReference>
<dbReference type="PANTHER" id="PTHR47966">
    <property type="entry name" value="BETA-SITE APP-CLEAVING ENZYME, ISOFORM A-RELATED"/>
    <property type="match status" value="1"/>
</dbReference>
<keyword evidence="3" id="KW-0812">Transmembrane</keyword>
<feature type="signal peptide" evidence="4">
    <location>
        <begin position="1"/>
        <end position="20"/>
    </location>
</feature>
<dbReference type="PROSITE" id="PS51767">
    <property type="entry name" value="PEPTIDASE_A1"/>
    <property type="match status" value="1"/>
</dbReference>
<evidence type="ECO:0000256" key="1">
    <source>
        <dbReference type="ARBA" id="ARBA00007447"/>
    </source>
</evidence>
<comment type="similarity">
    <text evidence="1">Belongs to the peptidase A1 family.</text>
</comment>
<evidence type="ECO:0000313" key="7">
    <source>
        <dbReference type="Proteomes" id="UP000076727"/>
    </source>
</evidence>
<dbReference type="Proteomes" id="UP000076727">
    <property type="component" value="Unassembled WGS sequence"/>
</dbReference>